<gene>
    <name evidence="1" type="ORF">LCGC14_2655310</name>
</gene>
<name>A0A0F9CKL3_9ZZZZ</name>
<dbReference type="EMBL" id="LAZR01046163">
    <property type="protein sequence ID" value="KKK97181.1"/>
    <property type="molecule type" value="Genomic_DNA"/>
</dbReference>
<comment type="caution">
    <text evidence="1">The sequence shown here is derived from an EMBL/GenBank/DDBJ whole genome shotgun (WGS) entry which is preliminary data.</text>
</comment>
<organism evidence="1">
    <name type="scientific">marine sediment metagenome</name>
    <dbReference type="NCBI Taxonomy" id="412755"/>
    <lineage>
        <taxon>unclassified sequences</taxon>
        <taxon>metagenomes</taxon>
        <taxon>ecological metagenomes</taxon>
    </lineage>
</organism>
<accession>A0A0F9CKL3</accession>
<evidence type="ECO:0000313" key="1">
    <source>
        <dbReference type="EMBL" id="KKK97181.1"/>
    </source>
</evidence>
<proteinExistence type="predicted"/>
<feature type="non-terminal residue" evidence="1">
    <location>
        <position position="113"/>
    </location>
</feature>
<reference evidence="1" key="1">
    <citation type="journal article" date="2015" name="Nature">
        <title>Complex archaea that bridge the gap between prokaryotes and eukaryotes.</title>
        <authorList>
            <person name="Spang A."/>
            <person name="Saw J.H."/>
            <person name="Jorgensen S.L."/>
            <person name="Zaremba-Niedzwiedzka K."/>
            <person name="Martijn J."/>
            <person name="Lind A.E."/>
            <person name="van Eijk R."/>
            <person name="Schleper C."/>
            <person name="Guy L."/>
            <person name="Ettema T.J."/>
        </authorList>
    </citation>
    <scope>NUCLEOTIDE SEQUENCE</scope>
</reference>
<dbReference type="AlphaFoldDB" id="A0A0F9CKL3"/>
<sequence>MPPDIIDSVREWALREEDYSVEKDDISPFVQGSTLGMTPVPPKQFIIPTNSPAHQIFVNFDREAVLVGQKTPRFDCLWRKAEEIARRIAVIIAASESFNNPEITQAIADYSCR</sequence>
<protein>
    <submittedName>
        <fullName evidence="1">Uncharacterized protein</fullName>
    </submittedName>
</protein>